<reference evidence="1 2" key="1">
    <citation type="submission" date="2017-12" db="EMBL/GenBank/DDBJ databases">
        <authorList>
            <consortium name="DOE Joint Genome Institute"/>
            <person name="Haridas S."/>
            <person name="Kjaerbolling I."/>
            <person name="Vesth T.C."/>
            <person name="Frisvad J.C."/>
            <person name="Nybo J.L."/>
            <person name="Theobald S."/>
            <person name="Kuo A."/>
            <person name="Bowyer P."/>
            <person name="Matsuda Y."/>
            <person name="Mondo S."/>
            <person name="Lyhne E.K."/>
            <person name="Kogle M.E."/>
            <person name="Clum A."/>
            <person name="Lipzen A."/>
            <person name="Salamov A."/>
            <person name="Ngan C.Y."/>
            <person name="Daum C."/>
            <person name="Chiniquy J."/>
            <person name="Barry K."/>
            <person name="LaButti K."/>
            <person name="Simmons B.A."/>
            <person name="Magnuson J.K."/>
            <person name="Mortensen U.H."/>
            <person name="Larsen T.O."/>
            <person name="Grigoriev I.V."/>
            <person name="Baker S.E."/>
            <person name="Andersen M.R."/>
            <person name="Nordberg H.P."/>
            <person name="Cantor M.N."/>
            <person name="Hua S.X."/>
        </authorList>
    </citation>
    <scope>NUCLEOTIDE SEQUENCE [LARGE SCALE GENOMIC DNA]</scope>
    <source>
        <strain evidence="1 2">CBS 102.13</strain>
    </source>
</reference>
<dbReference type="GeneID" id="36524278"/>
<dbReference type="RefSeq" id="XP_024674079.1">
    <property type="nucleotide sequence ID" value="XM_024817118.1"/>
</dbReference>
<dbReference type="InterPro" id="IPR027417">
    <property type="entry name" value="P-loop_NTPase"/>
</dbReference>
<name>A0A2I2FHF2_ASPCN</name>
<dbReference type="EMBL" id="KZ559126">
    <property type="protein sequence ID" value="PLB40067.1"/>
    <property type="molecule type" value="Genomic_DNA"/>
</dbReference>
<evidence type="ECO:0008006" key="3">
    <source>
        <dbReference type="Google" id="ProtNLM"/>
    </source>
</evidence>
<gene>
    <name evidence="1" type="ORF">BDW47DRAFT_130491</name>
</gene>
<organism evidence="1 2">
    <name type="scientific">Aspergillus candidus</name>
    <dbReference type="NCBI Taxonomy" id="41067"/>
    <lineage>
        <taxon>Eukaryota</taxon>
        <taxon>Fungi</taxon>
        <taxon>Dikarya</taxon>
        <taxon>Ascomycota</taxon>
        <taxon>Pezizomycotina</taxon>
        <taxon>Eurotiomycetes</taxon>
        <taxon>Eurotiomycetidae</taxon>
        <taxon>Eurotiales</taxon>
        <taxon>Aspergillaceae</taxon>
        <taxon>Aspergillus</taxon>
        <taxon>Aspergillus subgen. Circumdati</taxon>
    </lineage>
</organism>
<sequence>MIDFKDHLVGNLLGPSEEAQPGPSLEVQWQFLSIDDDEEEETRGTLPTENAVLVSPLLESRGYRLPSQYALLGKTAIAGDALPDHRIMLNTNIPFSAFVCGVQGSGKSHTTACMIENCSMTMPSLGILQKSVSTLVLQFDEYSSTMSSQPSEAAFLARVMPQYAQEQPVPLRVLVSPTNLHNLQRMYSQIPSVEVRPFKIQPKHLNISMMLSLMSVSQGNEMPLYMQQVTRVLRDMAMESGGYFDYYDFRARLHALNLSRAQTPFLHQRLDLLDSYLDLTGKTSGDYFVDGGVTILDLSCPFVDQSTACVLFRITIELFLHSHASRGKMIVADEAHKYMTDTPAAKVLTETFLTIIRQRRHLGVRTIISTQEPTISPRLIDLCSVTIIHRFTSPEWYRTIERHVPMNRQNSGQHSESTPDGFHQIVGLRTGEAIVFAPSAQLVGENGAVIDTKHHAFKMRMRKRVTWDGGKTIVCIR</sequence>
<dbReference type="SUPFAM" id="SSF52540">
    <property type="entry name" value="P-loop containing nucleoside triphosphate hydrolases"/>
    <property type="match status" value="1"/>
</dbReference>
<dbReference type="PANTHER" id="PTHR42957:SF1">
    <property type="entry name" value="HELICASE MJ1565-RELATED"/>
    <property type="match status" value="1"/>
</dbReference>
<dbReference type="InterPro" id="IPR008571">
    <property type="entry name" value="HerA-like"/>
</dbReference>
<dbReference type="PANTHER" id="PTHR42957">
    <property type="entry name" value="HELICASE MJ1565-RELATED"/>
    <property type="match status" value="1"/>
</dbReference>
<accession>A0A2I2FHF2</accession>
<dbReference type="Gene3D" id="3.40.50.300">
    <property type="entry name" value="P-loop containing nucleotide triphosphate hydrolases"/>
    <property type="match status" value="1"/>
</dbReference>
<keyword evidence="2" id="KW-1185">Reference proteome</keyword>
<protein>
    <recommendedName>
        <fullName evidence="3">P-loop containing nucleoside triphosphate hydrolase protein</fullName>
    </recommendedName>
</protein>
<dbReference type="STRING" id="41067.A0A2I2FHF2"/>
<dbReference type="OrthoDB" id="2316594at2759"/>
<evidence type="ECO:0000313" key="2">
    <source>
        <dbReference type="Proteomes" id="UP000234585"/>
    </source>
</evidence>
<dbReference type="AlphaFoldDB" id="A0A2I2FHF2"/>
<evidence type="ECO:0000313" key="1">
    <source>
        <dbReference type="EMBL" id="PLB40067.1"/>
    </source>
</evidence>
<dbReference type="Proteomes" id="UP000234585">
    <property type="component" value="Unassembled WGS sequence"/>
</dbReference>
<proteinExistence type="predicted"/>